<dbReference type="PANTHER" id="PTHR45916:SF1">
    <property type="entry name" value="STRUCTURAL MAINTENANCE OF CHROMOSOMES PROTEIN 5"/>
    <property type="match status" value="1"/>
</dbReference>
<keyword evidence="8" id="KW-1185">Reference proteome</keyword>
<dbReference type="Pfam" id="PF02463">
    <property type="entry name" value="SMC_N"/>
    <property type="match status" value="1"/>
</dbReference>
<dbReference type="AlphaFoldDB" id="A0AAD5UWG0"/>
<feature type="region of interest" description="Disordered" evidence="5">
    <location>
        <begin position="1"/>
        <end position="95"/>
    </location>
</feature>
<name>A0AAD5UWG0_9APHY</name>
<feature type="coiled-coil region" evidence="4">
    <location>
        <begin position="949"/>
        <end position="1007"/>
    </location>
</feature>
<proteinExistence type="inferred from homology"/>
<dbReference type="PANTHER" id="PTHR45916">
    <property type="entry name" value="STRUCTURAL MAINTENANCE OF CHROMOSOMES PROTEIN 5"/>
    <property type="match status" value="1"/>
</dbReference>
<feature type="compositionally biased region" description="Acidic residues" evidence="5">
    <location>
        <begin position="41"/>
        <end position="52"/>
    </location>
</feature>
<feature type="compositionally biased region" description="Basic and acidic residues" evidence="5">
    <location>
        <begin position="1"/>
        <end position="17"/>
    </location>
</feature>
<dbReference type="GO" id="GO:0016887">
    <property type="term" value="F:ATP hydrolysis activity"/>
    <property type="evidence" value="ECO:0007669"/>
    <property type="project" value="InterPro"/>
</dbReference>
<reference evidence="7" key="1">
    <citation type="submission" date="2022-07" db="EMBL/GenBank/DDBJ databases">
        <title>Genome Sequence of Physisporinus lineatus.</title>
        <authorList>
            <person name="Buettner E."/>
        </authorList>
    </citation>
    <scope>NUCLEOTIDE SEQUENCE</scope>
    <source>
        <strain evidence="7">VT162</strain>
    </source>
</reference>
<dbReference type="Gene3D" id="3.40.50.300">
    <property type="entry name" value="P-loop containing nucleotide triphosphate hydrolases"/>
    <property type="match status" value="2"/>
</dbReference>
<evidence type="ECO:0000256" key="4">
    <source>
        <dbReference type="SAM" id="Coils"/>
    </source>
</evidence>
<feature type="compositionally biased region" description="Acidic residues" evidence="5">
    <location>
        <begin position="66"/>
        <end position="85"/>
    </location>
</feature>
<evidence type="ECO:0000256" key="3">
    <source>
        <dbReference type="ARBA" id="ARBA00023054"/>
    </source>
</evidence>
<evidence type="ECO:0000259" key="6">
    <source>
        <dbReference type="Pfam" id="PF02463"/>
    </source>
</evidence>
<dbReference type="InterPro" id="IPR027417">
    <property type="entry name" value="P-loop_NTPase"/>
</dbReference>
<evidence type="ECO:0000256" key="5">
    <source>
        <dbReference type="SAM" id="MobiDB-lite"/>
    </source>
</evidence>
<dbReference type="GO" id="GO:0003697">
    <property type="term" value="F:single-stranded DNA binding"/>
    <property type="evidence" value="ECO:0007669"/>
    <property type="project" value="TreeGrafter"/>
</dbReference>
<feature type="coiled-coil region" evidence="4">
    <location>
        <begin position="878"/>
        <end position="905"/>
    </location>
</feature>
<comment type="similarity">
    <text evidence="1">Belongs to the SMC family. SMC5 subfamily.</text>
</comment>
<feature type="coiled-coil region" evidence="4">
    <location>
        <begin position="327"/>
        <end position="463"/>
    </location>
</feature>
<dbReference type="Proteomes" id="UP001212997">
    <property type="component" value="Unassembled WGS sequence"/>
</dbReference>
<gene>
    <name evidence="7" type="ORF">NLI96_g8958</name>
</gene>
<evidence type="ECO:0000256" key="1">
    <source>
        <dbReference type="ARBA" id="ARBA00010171"/>
    </source>
</evidence>
<feature type="coiled-coil region" evidence="4">
    <location>
        <begin position="736"/>
        <end position="815"/>
    </location>
</feature>
<accession>A0AAD5UWG0</accession>
<organism evidence="7 8">
    <name type="scientific">Meripilus lineatus</name>
    <dbReference type="NCBI Taxonomy" id="2056292"/>
    <lineage>
        <taxon>Eukaryota</taxon>
        <taxon>Fungi</taxon>
        <taxon>Dikarya</taxon>
        <taxon>Basidiomycota</taxon>
        <taxon>Agaricomycotina</taxon>
        <taxon>Agaricomycetes</taxon>
        <taxon>Polyporales</taxon>
        <taxon>Meripilaceae</taxon>
        <taxon>Meripilus</taxon>
    </lineage>
</organism>
<protein>
    <recommendedName>
        <fullName evidence="2">Structural maintenance of chromosomes protein 5</fullName>
    </recommendedName>
</protein>
<dbReference type="EMBL" id="JANAWD010000430">
    <property type="protein sequence ID" value="KAJ3479565.1"/>
    <property type="molecule type" value="Genomic_DNA"/>
</dbReference>
<dbReference type="GO" id="GO:0030915">
    <property type="term" value="C:Smc5-Smc6 complex"/>
    <property type="evidence" value="ECO:0007669"/>
    <property type="project" value="TreeGrafter"/>
</dbReference>
<evidence type="ECO:0000313" key="7">
    <source>
        <dbReference type="EMBL" id="KAJ3479565.1"/>
    </source>
</evidence>
<comment type="caution">
    <text evidence="7">The sequence shown here is derived from an EMBL/GenBank/DDBJ whole genome shotgun (WGS) entry which is preliminary data.</text>
</comment>
<sequence length="1206" mass="138115">MSDDSQKENTGVRDRRSQTKSGSSKAKRETLGNSRLRRAVDEEEEAEEEEENQPNGTMPIDNDTAGAEEVDTDEDADEEEEEEEGQMTPLGPVNEHARTQLENRFLPLRLNQRRNVASRSPEIPMGEPTRQGERRHYLPLLCSYIPGSIVRIQLRNFVTYDYVEFSTGPYLNMILGPNGTGKSSIACAICLGLNFPPSVLGRASDLNSFVKLGAKDGHIEIELKGPRGERNLVIRRTLSARQKSSKFHINNKSATGKEVNAAMARLNVQVSNLCSFLPQDKVAEFARMSPQQLLKETQRAAGNENLTRWHETLIAEGKVLKEIRLTLDADKARLKNDEEGIATLEREVKRFKERRQIEKRIALLEVVLPASEYKEARARYDVAKAEHKELVAHVMELRKKHQPMLTLKQAMERQYNALDKRREAKKTQVKNKFTSMRRKWDQVEALETEGEDLKGKLDTLKADEKKRLSDIKHKEKMVGELEQRRDNPPEFEDIDGLQAEIKNVKIESHRLGPRQQALQDKQRAYIEDEATHKKVIHECSQRLKNLEDLNHQKFIKLAQDAKDCAAAVDWIRKNRDRFKKDVLEPPALSVNIPDQRFAKAIEACFSQNQMRSIVPQCEEDYQLINRMLVDSPEGLASCGFNGYALDFVDCPEDLKFFLRCETNLHRVAIGIDGQRVDGPRATDFIIRSGGNCSFVAGDVMNQVIRSRYGQRLAQNSTREIWNPRCFTILAVDPQAKRQAEHALQDAQHQLDLCQERSHALTKEESEIRDAHNELKKQLNDLERRKSAASKVKQDIERTKARLSALQRELATLRNKPPPEKERANLKKRILGVAKRRMELLGDYEKFVKELIHEEVEATRVGLQFLQIGANKAYVETLCQDKQNELDEAMERYHAANERYKQAKVKSKELLVISRARIDAIDAADPDLYGIFEDMENSGEVSSKSSDQWKDELEDERQKLEATVHTNANVLEKYEKKVEEINELRASVESREAKAKKKERQIETARNNWEPALQELVESVGDKFSAAFERIGCAGEIKISRHEDYDKWAIDILVKFRDHEKLQLLTGERQSGGERSLTTILYLMSLTEEARTPFSLVDEINQVGSDLILASIFDRVLMSTFLHFLKGMDARAERAVHNSLVEVTCKEESGQYFLITPKLLPDLKYHERMRILCVNNGEWLPEDTSLKVGNLMGLIESYVRNHSRQSA</sequence>
<keyword evidence="3 4" id="KW-0175">Coiled coil</keyword>
<feature type="domain" description="RecF/RecN/SMC N-terminal" evidence="6">
    <location>
        <begin position="149"/>
        <end position="1100"/>
    </location>
</feature>
<dbReference type="InterPro" id="IPR003395">
    <property type="entry name" value="RecF/RecN/SMC_N"/>
</dbReference>
<evidence type="ECO:0000313" key="8">
    <source>
        <dbReference type="Proteomes" id="UP001212997"/>
    </source>
</evidence>
<dbReference type="GO" id="GO:0000724">
    <property type="term" value="P:double-strand break repair via homologous recombination"/>
    <property type="evidence" value="ECO:0007669"/>
    <property type="project" value="TreeGrafter"/>
</dbReference>
<dbReference type="SUPFAM" id="SSF52540">
    <property type="entry name" value="P-loop containing nucleoside triphosphate hydrolases"/>
    <property type="match status" value="2"/>
</dbReference>
<evidence type="ECO:0000256" key="2">
    <source>
        <dbReference type="ARBA" id="ARBA00018687"/>
    </source>
</evidence>
<dbReference type="GO" id="GO:0005634">
    <property type="term" value="C:nucleus"/>
    <property type="evidence" value="ECO:0007669"/>
    <property type="project" value="TreeGrafter"/>
</dbReference>